<evidence type="ECO:0000313" key="3">
    <source>
        <dbReference type="Proteomes" id="UP000313359"/>
    </source>
</evidence>
<accession>A0A5C2RQI4</accession>
<evidence type="ECO:0000256" key="1">
    <source>
        <dbReference type="SAM" id="MobiDB-lite"/>
    </source>
</evidence>
<dbReference type="AlphaFoldDB" id="A0A5C2RQI4"/>
<dbReference type="OrthoDB" id="5965864at2759"/>
<feature type="compositionally biased region" description="Basic and acidic residues" evidence="1">
    <location>
        <begin position="144"/>
        <end position="156"/>
    </location>
</feature>
<sequence>MERSGRSERSADSSNAIREPRTRRLVYQTTVFLSRSSITLGLSPLPGRLLSVPAVVQDFILATLAFESAVGIFGVRNEGASFAFVFLPISDMLPTGSRYVPFAVERSPSSVRAVWSAVLIRKLQDGGQDQVRTGTQQKDSGGTPEREDSSDAIREGCKRRHTSVRRMSCVF</sequence>
<feature type="region of interest" description="Disordered" evidence="1">
    <location>
        <begin position="126"/>
        <end position="159"/>
    </location>
</feature>
<organism evidence="2 3">
    <name type="scientific">Lentinus tigrinus ALCF2SS1-6</name>
    <dbReference type="NCBI Taxonomy" id="1328759"/>
    <lineage>
        <taxon>Eukaryota</taxon>
        <taxon>Fungi</taxon>
        <taxon>Dikarya</taxon>
        <taxon>Basidiomycota</taxon>
        <taxon>Agaricomycotina</taxon>
        <taxon>Agaricomycetes</taxon>
        <taxon>Polyporales</taxon>
        <taxon>Polyporaceae</taxon>
        <taxon>Lentinus</taxon>
    </lineage>
</organism>
<dbReference type="Proteomes" id="UP000313359">
    <property type="component" value="Unassembled WGS sequence"/>
</dbReference>
<protein>
    <submittedName>
        <fullName evidence="2">Uncharacterized protein</fullName>
    </submittedName>
</protein>
<name>A0A5C2RQI4_9APHY</name>
<gene>
    <name evidence="2" type="ORF">L227DRAFT_616581</name>
</gene>
<dbReference type="EMBL" id="ML122313">
    <property type="protein sequence ID" value="RPD53892.1"/>
    <property type="molecule type" value="Genomic_DNA"/>
</dbReference>
<feature type="compositionally biased region" description="Polar residues" evidence="1">
    <location>
        <begin position="130"/>
        <end position="140"/>
    </location>
</feature>
<keyword evidence="3" id="KW-1185">Reference proteome</keyword>
<proteinExistence type="predicted"/>
<reference evidence="2" key="1">
    <citation type="journal article" date="2018" name="Genome Biol. Evol.">
        <title>Genomics and development of Lentinus tigrinus, a white-rot wood-decaying mushroom with dimorphic fruiting bodies.</title>
        <authorList>
            <person name="Wu B."/>
            <person name="Xu Z."/>
            <person name="Knudson A."/>
            <person name="Carlson A."/>
            <person name="Chen N."/>
            <person name="Kovaka S."/>
            <person name="LaButti K."/>
            <person name="Lipzen A."/>
            <person name="Pennachio C."/>
            <person name="Riley R."/>
            <person name="Schakwitz W."/>
            <person name="Umezawa K."/>
            <person name="Ohm R.A."/>
            <person name="Grigoriev I.V."/>
            <person name="Nagy L.G."/>
            <person name="Gibbons J."/>
            <person name="Hibbett D."/>
        </authorList>
    </citation>
    <scope>NUCLEOTIDE SEQUENCE [LARGE SCALE GENOMIC DNA]</scope>
    <source>
        <strain evidence="2">ALCF2SS1-6</strain>
    </source>
</reference>
<evidence type="ECO:0000313" key="2">
    <source>
        <dbReference type="EMBL" id="RPD53892.1"/>
    </source>
</evidence>